<evidence type="ECO:0000313" key="9">
    <source>
        <dbReference type="Proteomes" id="UP001213799"/>
    </source>
</evidence>
<dbReference type="SUPFAM" id="SSF53448">
    <property type="entry name" value="Nucleotide-diphospho-sugar transferases"/>
    <property type="match status" value="1"/>
</dbReference>
<evidence type="ECO:0000256" key="3">
    <source>
        <dbReference type="ARBA" id="ARBA00022679"/>
    </source>
</evidence>
<dbReference type="Gene3D" id="3.90.550.10">
    <property type="entry name" value="Spore Coat Polysaccharide Biosynthesis Protein SpsA, Chain A"/>
    <property type="match status" value="1"/>
</dbReference>
<evidence type="ECO:0000256" key="5">
    <source>
        <dbReference type="ARBA" id="ARBA00022989"/>
    </source>
</evidence>
<organism evidence="8 9">
    <name type="scientific">Penicillium hordei</name>
    <dbReference type="NCBI Taxonomy" id="40994"/>
    <lineage>
        <taxon>Eukaryota</taxon>
        <taxon>Fungi</taxon>
        <taxon>Dikarya</taxon>
        <taxon>Ascomycota</taxon>
        <taxon>Pezizomycotina</taxon>
        <taxon>Eurotiomycetes</taxon>
        <taxon>Eurotiomycetidae</taxon>
        <taxon>Eurotiales</taxon>
        <taxon>Aspergillaceae</taxon>
        <taxon>Penicillium</taxon>
    </lineage>
</organism>
<comment type="subcellular location">
    <subcellularLocation>
        <location evidence="1">Membrane</location>
        <topology evidence="1">Multi-pass membrane protein</topology>
    </subcellularLocation>
</comment>
<dbReference type="GO" id="GO:0016020">
    <property type="term" value="C:membrane"/>
    <property type="evidence" value="ECO:0007669"/>
    <property type="project" value="UniProtKB-SubCell"/>
</dbReference>
<evidence type="ECO:0000256" key="4">
    <source>
        <dbReference type="ARBA" id="ARBA00022692"/>
    </source>
</evidence>
<keyword evidence="2" id="KW-0328">Glycosyltransferase</keyword>
<feature type="transmembrane region" description="Helical" evidence="7">
    <location>
        <begin position="401"/>
        <end position="426"/>
    </location>
</feature>
<keyword evidence="3" id="KW-0808">Transferase</keyword>
<dbReference type="PANTHER" id="PTHR43867:SF7">
    <property type="entry name" value="CELLULOSE SYNTHASE (EUROFUNG)"/>
    <property type="match status" value="1"/>
</dbReference>
<accession>A0AAD6GU20</accession>
<dbReference type="CDD" id="cd06421">
    <property type="entry name" value="CESA_CelA_like"/>
    <property type="match status" value="1"/>
</dbReference>
<dbReference type="PANTHER" id="PTHR43867">
    <property type="entry name" value="CELLULOSE SYNTHASE CATALYTIC SUBUNIT A [UDP-FORMING]"/>
    <property type="match status" value="1"/>
</dbReference>
<evidence type="ECO:0008006" key="10">
    <source>
        <dbReference type="Google" id="ProtNLM"/>
    </source>
</evidence>
<reference evidence="8" key="2">
    <citation type="submission" date="2023-01" db="EMBL/GenBank/DDBJ databases">
        <authorList>
            <person name="Petersen C."/>
        </authorList>
    </citation>
    <scope>NUCLEOTIDE SEQUENCE</scope>
    <source>
        <strain evidence="8">IBT 12815</strain>
    </source>
</reference>
<dbReference type="InterPro" id="IPR029044">
    <property type="entry name" value="Nucleotide-diphossugar_trans"/>
</dbReference>
<dbReference type="AlphaFoldDB" id="A0AAD6GU20"/>
<feature type="transmembrane region" description="Helical" evidence="7">
    <location>
        <begin position="533"/>
        <end position="554"/>
    </location>
</feature>
<sequence>MARTDWFSAAIVFSIVDNHIYNLGICNRITITQLNSTNFASMFHDNVYDVEELSPNDRSLFAQKYREYLRCIAQVAIWTTYIYFAVRLFFTLTTLDRTWKMWIIIGIEGLFGHISLNHQRLSLAATTKSPHRTPRRRLHGNENLPRVDVLVTCCGEPVEIILDTVRAACALDYPASRFRVRLLDDGGSIDLRDAIMRLTTQWNHLSYHTRGKQSGKSFAKAGNLNYALFSLQTEDPPEFCTVVDADSILMPEFLRATLPHLLADPEAALLTTRQYFYNLPRGDPLSQSRAYFYTCENAELNLLGHALDAGSGAVFRRDAILDAGGYPTYSFSEDWQLSLILRGLGKRTMQIQEVLQFGLVPTSLAGHLKQRNRWYIGHSQQISVMFPSVNKAIPEHLRWDIALGGLFIMTGLVTYSIGFVALPFLLVSDGGFIPAGSSLEVKIQLVLGIAHVASTWAYDWARSAHAGVPFAPFAHAENSWLATAHLYAVVRFHLLGSKPKGSFVTGSTANSNGNAASVSRFQKAYRDTLQSGALLNICLFILTIGAMVFATWVAISGDGPVIPKLLTTVAWPPLLHLCFLAIVNNWVPIAHLFNSPIYHPRDTRFITTEKGISCLRTEVEDELSSEKSFLGLCCTFVVPIVLLGALVGVVIS</sequence>
<gene>
    <name evidence="8" type="ORF">N7537_011955</name>
</gene>
<evidence type="ECO:0000256" key="6">
    <source>
        <dbReference type="ARBA" id="ARBA00023136"/>
    </source>
</evidence>
<dbReference type="RefSeq" id="XP_056748296.1">
    <property type="nucleotide sequence ID" value="XM_056903009.1"/>
</dbReference>
<evidence type="ECO:0000256" key="7">
    <source>
        <dbReference type="SAM" id="Phobius"/>
    </source>
</evidence>
<name>A0AAD6GU20_9EURO</name>
<dbReference type="EMBL" id="JAQJAE010000006">
    <property type="protein sequence ID" value="KAJ5589277.1"/>
    <property type="molecule type" value="Genomic_DNA"/>
</dbReference>
<keyword evidence="4 7" id="KW-0812">Transmembrane</keyword>
<protein>
    <recommendedName>
        <fullName evidence="10">Glycosyltransferase 2-like domain-containing protein</fullName>
    </recommendedName>
</protein>
<reference evidence="8" key="1">
    <citation type="journal article" date="2023" name="IMA Fungus">
        <title>Comparative genomic study of the Penicillium genus elucidates a diverse pangenome and 15 lateral gene transfer events.</title>
        <authorList>
            <person name="Petersen C."/>
            <person name="Sorensen T."/>
            <person name="Nielsen M.R."/>
            <person name="Sondergaard T.E."/>
            <person name="Sorensen J.L."/>
            <person name="Fitzpatrick D.A."/>
            <person name="Frisvad J.C."/>
            <person name="Nielsen K.L."/>
        </authorList>
    </citation>
    <scope>NUCLEOTIDE SEQUENCE</scope>
    <source>
        <strain evidence="8">IBT 12815</strain>
    </source>
</reference>
<feature type="transmembrane region" description="Helical" evidence="7">
    <location>
        <begin position="574"/>
        <end position="594"/>
    </location>
</feature>
<keyword evidence="5 7" id="KW-1133">Transmembrane helix</keyword>
<feature type="transmembrane region" description="Helical" evidence="7">
    <location>
        <begin position="629"/>
        <end position="651"/>
    </location>
</feature>
<dbReference type="InterPro" id="IPR050321">
    <property type="entry name" value="Glycosyltr_2/OpgH_subfam"/>
</dbReference>
<comment type="caution">
    <text evidence="8">The sequence shown here is derived from an EMBL/GenBank/DDBJ whole genome shotgun (WGS) entry which is preliminary data.</text>
</comment>
<dbReference type="GeneID" id="81593251"/>
<proteinExistence type="predicted"/>
<dbReference type="Pfam" id="PF13641">
    <property type="entry name" value="Glyco_tranf_2_3"/>
    <property type="match status" value="1"/>
</dbReference>
<evidence type="ECO:0000313" key="8">
    <source>
        <dbReference type="EMBL" id="KAJ5589277.1"/>
    </source>
</evidence>
<dbReference type="GO" id="GO:0016757">
    <property type="term" value="F:glycosyltransferase activity"/>
    <property type="evidence" value="ECO:0007669"/>
    <property type="project" value="UniProtKB-KW"/>
</dbReference>
<evidence type="ECO:0000256" key="2">
    <source>
        <dbReference type="ARBA" id="ARBA00022676"/>
    </source>
</evidence>
<dbReference type="Proteomes" id="UP001213799">
    <property type="component" value="Unassembled WGS sequence"/>
</dbReference>
<feature type="transmembrane region" description="Helical" evidence="7">
    <location>
        <begin position="68"/>
        <end position="86"/>
    </location>
</feature>
<evidence type="ECO:0000256" key="1">
    <source>
        <dbReference type="ARBA" id="ARBA00004141"/>
    </source>
</evidence>
<keyword evidence="9" id="KW-1185">Reference proteome</keyword>
<keyword evidence="6 7" id="KW-0472">Membrane</keyword>